<dbReference type="GO" id="GO:0003677">
    <property type="term" value="F:DNA binding"/>
    <property type="evidence" value="ECO:0007669"/>
    <property type="project" value="UniProtKB-UniRule"/>
</dbReference>
<dbReference type="InterPro" id="IPR050848">
    <property type="entry name" value="Homeobox_TF"/>
</dbReference>
<dbReference type="InterPro" id="IPR009057">
    <property type="entry name" value="Homeodomain-like_sf"/>
</dbReference>
<organism evidence="8 9">
    <name type="scientific">Polypedilum vanderplanki</name>
    <name type="common">Sleeping chironomid midge</name>
    <dbReference type="NCBI Taxonomy" id="319348"/>
    <lineage>
        <taxon>Eukaryota</taxon>
        <taxon>Metazoa</taxon>
        <taxon>Ecdysozoa</taxon>
        <taxon>Arthropoda</taxon>
        <taxon>Hexapoda</taxon>
        <taxon>Insecta</taxon>
        <taxon>Pterygota</taxon>
        <taxon>Neoptera</taxon>
        <taxon>Endopterygota</taxon>
        <taxon>Diptera</taxon>
        <taxon>Nematocera</taxon>
        <taxon>Chironomoidea</taxon>
        <taxon>Chironomidae</taxon>
        <taxon>Chironominae</taxon>
        <taxon>Polypedilum</taxon>
        <taxon>Polypedilum</taxon>
    </lineage>
</organism>
<dbReference type="Gene3D" id="1.10.10.60">
    <property type="entry name" value="Homeodomain-like"/>
    <property type="match status" value="1"/>
</dbReference>
<dbReference type="EMBL" id="JADBJN010000001">
    <property type="protein sequence ID" value="KAG5681506.1"/>
    <property type="molecule type" value="Genomic_DNA"/>
</dbReference>
<dbReference type="AlphaFoldDB" id="A0A9J6CH21"/>
<dbReference type="SUPFAM" id="SSF46689">
    <property type="entry name" value="Homeodomain-like"/>
    <property type="match status" value="1"/>
</dbReference>
<dbReference type="InterPro" id="IPR001356">
    <property type="entry name" value="HD"/>
</dbReference>
<reference evidence="8" key="1">
    <citation type="submission" date="2021-03" db="EMBL/GenBank/DDBJ databases">
        <title>Chromosome level genome of the anhydrobiotic midge Polypedilum vanderplanki.</title>
        <authorList>
            <person name="Yoshida Y."/>
            <person name="Kikawada T."/>
            <person name="Gusev O."/>
        </authorList>
    </citation>
    <scope>NUCLEOTIDE SEQUENCE</scope>
    <source>
        <strain evidence="8">NIAS01</strain>
        <tissue evidence="8">Whole body or cell culture</tissue>
    </source>
</reference>
<comment type="subcellular location">
    <subcellularLocation>
        <location evidence="1 5 6">Nucleus</location>
    </subcellularLocation>
</comment>
<keyword evidence="4 5" id="KW-0539">Nucleus</keyword>
<comment type="caution">
    <text evidence="8">The sequence shown here is derived from an EMBL/GenBank/DDBJ whole genome shotgun (WGS) entry which is preliminary data.</text>
</comment>
<evidence type="ECO:0000256" key="6">
    <source>
        <dbReference type="RuleBase" id="RU000682"/>
    </source>
</evidence>
<evidence type="ECO:0000256" key="1">
    <source>
        <dbReference type="ARBA" id="ARBA00004123"/>
    </source>
</evidence>
<feature type="DNA-binding region" description="Homeobox" evidence="5">
    <location>
        <begin position="122"/>
        <end position="181"/>
    </location>
</feature>
<feature type="domain" description="Homeobox" evidence="7">
    <location>
        <begin position="120"/>
        <end position="180"/>
    </location>
</feature>
<keyword evidence="3 5" id="KW-0371">Homeobox</keyword>
<evidence type="ECO:0000313" key="9">
    <source>
        <dbReference type="Proteomes" id="UP001107558"/>
    </source>
</evidence>
<proteinExistence type="predicted"/>
<evidence type="ECO:0000256" key="4">
    <source>
        <dbReference type="ARBA" id="ARBA00023242"/>
    </source>
</evidence>
<protein>
    <recommendedName>
        <fullName evidence="7">Homeobox domain-containing protein</fullName>
    </recommendedName>
</protein>
<name>A0A9J6CH21_POLVA</name>
<sequence length="224" mass="26631">MEINDNESDQKCIKIEQSDEVTTTTTTTRMSNKFSIESILGLKSSRLESIERENFVRVQSTDELLSTAVAPLPQICDTYYQQQHHEHSHLFYSNWIDANFNFQAQQQRLIMGKMRLRKSGIDRKPRQAYSQNQLEKLENEFKNDKYLSVSKRLELSKTLNLTEVQIKTWFQNRRTKYKKQMSSKLKIAQRNIPFYQNFSINQQIHFHHQILPSSSSMFYVNQHK</sequence>
<keyword evidence="2 5" id="KW-0238">DNA-binding</keyword>
<dbReference type="PRINTS" id="PR00024">
    <property type="entry name" value="HOMEOBOX"/>
</dbReference>
<dbReference type="InterPro" id="IPR020479">
    <property type="entry name" value="HD_metazoa"/>
</dbReference>
<dbReference type="InterPro" id="IPR017970">
    <property type="entry name" value="Homeobox_CS"/>
</dbReference>
<dbReference type="PROSITE" id="PS00027">
    <property type="entry name" value="HOMEOBOX_1"/>
    <property type="match status" value="1"/>
</dbReference>
<evidence type="ECO:0000256" key="3">
    <source>
        <dbReference type="ARBA" id="ARBA00023155"/>
    </source>
</evidence>
<evidence type="ECO:0000259" key="7">
    <source>
        <dbReference type="PROSITE" id="PS50071"/>
    </source>
</evidence>
<dbReference type="SMART" id="SM00389">
    <property type="entry name" value="HOX"/>
    <property type="match status" value="1"/>
</dbReference>
<evidence type="ECO:0000313" key="8">
    <source>
        <dbReference type="EMBL" id="KAG5681506.1"/>
    </source>
</evidence>
<dbReference type="PROSITE" id="PS50071">
    <property type="entry name" value="HOMEOBOX_2"/>
    <property type="match status" value="1"/>
</dbReference>
<dbReference type="OrthoDB" id="6159439at2759"/>
<dbReference type="CDD" id="cd00086">
    <property type="entry name" value="homeodomain"/>
    <property type="match status" value="1"/>
</dbReference>
<dbReference type="GO" id="GO:0000981">
    <property type="term" value="F:DNA-binding transcription factor activity, RNA polymerase II-specific"/>
    <property type="evidence" value="ECO:0007669"/>
    <property type="project" value="InterPro"/>
</dbReference>
<evidence type="ECO:0000256" key="5">
    <source>
        <dbReference type="PROSITE-ProRule" id="PRU00108"/>
    </source>
</evidence>
<dbReference type="PANTHER" id="PTHR24333:SF9">
    <property type="entry name" value="HOMEOBOX DOMAIN-CONTAINING PROTEIN"/>
    <property type="match status" value="1"/>
</dbReference>
<dbReference type="Proteomes" id="UP001107558">
    <property type="component" value="Chromosome 1"/>
</dbReference>
<gene>
    <name evidence="8" type="ORF">PVAND_010932</name>
</gene>
<dbReference type="PANTHER" id="PTHR24333">
    <property type="entry name" value="HOMEO BOX HB9 LIKE A-RELATED"/>
    <property type="match status" value="1"/>
</dbReference>
<keyword evidence="9" id="KW-1185">Reference proteome</keyword>
<accession>A0A9J6CH21</accession>
<evidence type="ECO:0000256" key="2">
    <source>
        <dbReference type="ARBA" id="ARBA00023125"/>
    </source>
</evidence>
<dbReference type="GO" id="GO:0005634">
    <property type="term" value="C:nucleus"/>
    <property type="evidence" value="ECO:0007669"/>
    <property type="project" value="UniProtKB-SubCell"/>
</dbReference>
<dbReference type="Pfam" id="PF00046">
    <property type="entry name" value="Homeodomain"/>
    <property type="match status" value="1"/>
</dbReference>